<evidence type="ECO:0000313" key="3">
    <source>
        <dbReference type="Proteomes" id="UP001428341"/>
    </source>
</evidence>
<comment type="caution">
    <text evidence="2">The sequence shown here is derived from an EMBL/GenBank/DDBJ whole genome shotgun (WGS) entry which is preliminary data.</text>
</comment>
<reference evidence="2 3" key="1">
    <citation type="submission" date="2024-05" db="EMBL/GenBank/DDBJ databases">
        <title>Haplotype-resolved chromosome-level genome assembly of Huyou (Citrus changshanensis).</title>
        <authorList>
            <person name="Miao C."/>
            <person name="Chen W."/>
            <person name="Wu Y."/>
            <person name="Wang L."/>
            <person name="Zhao S."/>
            <person name="Grierson D."/>
            <person name="Xu C."/>
            <person name="Chen K."/>
        </authorList>
    </citation>
    <scope>NUCLEOTIDE SEQUENCE [LARGE SCALE GENOMIC DNA]</scope>
    <source>
        <strain evidence="2">01-14</strain>
        <tissue evidence="2">Leaf</tissue>
    </source>
</reference>
<keyword evidence="3" id="KW-1185">Reference proteome</keyword>
<organism evidence="2 3">
    <name type="scientific">Citrus x changshan-huyou</name>
    <dbReference type="NCBI Taxonomy" id="2935761"/>
    <lineage>
        <taxon>Eukaryota</taxon>
        <taxon>Viridiplantae</taxon>
        <taxon>Streptophyta</taxon>
        <taxon>Embryophyta</taxon>
        <taxon>Tracheophyta</taxon>
        <taxon>Spermatophyta</taxon>
        <taxon>Magnoliopsida</taxon>
        <taxon>eudicotyledons</taxon>
        <taxon>Gunneridae</taxon>
        <taxon>Pentapetalae</taxon>
        <taxon>rosids</taxon>
        <taxon>malvids</taxon>
        <taxon>Sapindales</taxon>
        <taxon>Rutaceae</taxon>
        <taxon>Aurantioideae</taxon>
        <taxon>Citrus</taxon>
    </lineage>
</organism>
<gene>
    <name evidence="2" type="ORF">WN944_000907</name>
</gene>
<proteinExistence type="predicted"/>
<evidence type="ECO:0000256" key="1">
    <source>
        <dbReference type="SAM" id="MobiDB-lite"/>
    </source>
</evidence>
<evidence type="ECO:0000313" key="2">
    <source>
        <dbReference type="EMBL" id="KAK9208549.1"/>
    </source>
</evidence>
<protein>
    <submittedName>
        <fullName evidence="2">Uncharacterized protein</fullName>
    </submittedName>
</protein>
<sequence>MSNYSRVQDNLDCEANDFDHAVEVDNNENDSPTVVTSKNKRKKSSSFKSPLLKKTKWLQDQQCSNISLDFQITIKRANATIAVKNLNARGFSLEACRLATVKMIVLDELPFSVVEDPSFSHFCSVAAPNIFSHLKEPSLQIPLRCM</sequence>
<dbReference type="AlphaFoldDB" id="A0AAP0MG85"/>
<dbReference type="EMBL" id="JBCGBO010000004">
    <property type="protein sequence ID" value="KAK9208549.1"/>
    <property type="molecule type" value="Genomic_DNA"/>
</dbReference>
<accession>A0AAP0MG85</accession>
<feature type="compositionally biased region" description="Basic residues" evidence="1">
    <location>
        <begin position="38"/>
        <end position="47"/>
    </location>
</feature>
<feature type="region of interest" description="Disordered" evidence="1">
    <location>
        <begin position="24"/>
        <end position="47"/>
    </location>
</feature>
<name>A0AAP0MG85_9ROSI</name>
<dbReference type="Proteomes" id="UP001428341">
    <property type="component" value="Unassembled WGS sequence"/>
</dbReference>